<evidence type="ECO:0000256" key="1">
    <source>
        <dbReference type="SAM" id="MobiDB-lite"/>
    </source>
</evidence>
<reference evidence="2 3" key="1">
    <citation type="submission" date="2018-06" db="EMBL/GenBank/DDBJ databases">
        <title>Genomic Encyclopedia of Type Strains, Phase III (KMG-III): the genomes of soil and plant-associated and newly described type strains.</title>
        <authorList>
            <person name="Whitman W."/>
        </authorList>
    </citation>
    <scope>NUCLEOTIDE SEQUENCE [LARGE SCALE GENOMIC DNA]</scope>
    <source>
        <strain evidence="2 3">CECT 9025</strain>
    </source>
</reference>
<keyword evidence="3" id="KW-1185">Reference proteome</keyword>
<dbReference type="Proteomes" id="UP000248311">
    <property type="component" value="Unassembled WGS sequence"/>
</dbReference>
<comment type="caution">
    <text evidence="2">The sequence shown here is derived from an EMBL/GenBank/DDBJ whole genome shotgun (WGS) entry which is preliminary data.</text>
</comment>
<protein>
    <submittedName>
        <fullName evidence="2">Uncharacterized protein</fullName>
    </submittedName>
</protein>
<gene>
    <name evidence="2" type="ORF">DFP88_11140</name>
</gene>
<sequence>MSNARLSDMKPRAPRASLTLQRGRLTIVLRDGLWGSRFSAEQLPQRLAHYRGLAEVNPAGSAACNVAALEEVEAQLCDLRARLHHHSEILPACHASGPERATRAKTPAPATEHERGTP</sequence>
<dbReference type="RefSeq" id="WP_146227546.1">
    <property type="nucleotide sequence ID" value="NZ_QJTE01000011.1"/>
</dbReference>
<name>A0A318SSH0_9RHOB</name>
<dbReference type="AlphaFoldDB" id="A0A318SSH0"/>
<organism evidence="2 3">
    <name type="scientific">Pseudoroseicyclus aestuarii</name>
    <dbReference type="NCBI Taxonomy" id="1795041"/>
    <lineage>
        <taxon>Bacteria</taxon>
        <taxon>Pseudomonadati</taxon>
        <taxon>Pseudomonadota</taxon>
        <taxon>Alphaproteobacteria</taxon>
        <taxon>Rhodobacterales</taxon>
        <taxon>Paracoccaceae</taxon>
        <taxon>Pseudoroseicyclus</taxon>
    </lineage>
</organism>
<dbReference type="EMBL" id="QJTE01000011">
    <property type="protein sequence ID" value="PYE80830.1"/>
    <property type="molecule type" value="Genomic_DNA"/>
</dbReference>
<evidence type="ECO:0000313" key="2">
    <source>
        <dbReference type="EMBL" id="PYE80830.1"/>
    </source>
</evidence>
<evidence type="ECO:0000313" key="3">
    <source>
        <dbReference type="Proteomes" id="UP000248311"/>
    </source>
</evidence>
<accession>A0A318SSH0</accession>
<proteinExistence type="predicted"/>
<feature type="region of interest" description="Disordered" evidence="1">
    <location>
        <begin position="92"/>
        <end position="118"/>
    </location>
</feature>